<feature type="transmembrane region" description="Helical" evidence="1">
    <location>
        <begin position="136"/>
        <end position="156"/>
    </location>
</feature>
<keyword evidence="1" id="KW-0812">Transmembrane</keyword>
<protein>
    <submittedName>
        <fullName evidence="4">Uncharacterized protein LOC105262558</fullName>
    </submittedName>
</protein>
<evidence type="ECO:0000313" key="4">
    <source>
        <dbReference type="RefSeq" id="XP_011296272.1"/>
    </source>
</evidence>
<keyword evidence="1" id="KW-0472">Membrane</keyword>
<evidence type="ECO:0000313" key="2">
    <source>
        <dbReference type="EnsemblMetazoa" id="MDOA016392-PA"/>
    </source>
</evidence>
<gene>
    <name evidence="2" type="primary">105262558</name>
    <name evidence="4" type="synonym">LOC105262558</name>
</gene>
<feature type="transmembrane region" description="Helical" evidence="1">
    <location>
        <begin position="60"/>
        <end position="82"/>
    </location>
</feature>
<keyword evidence="3" id="KW-1185">Reference proteome</keyword>
<evidence type="ECO:0000256" key="1">
    <source>
        <dbReference type="SAM" id="Phobius"/>
    </source>
</evidence>
<dbReference type="Proteomes" id="UP001652621">
    <property type="component" value="Unplaced"/>
</dbReference>
<evidence type="ECO:0000313" key="3">
    <source>
        <dbReference type="Proteomes" id="UP001652621"/>
    </source>
</evidence>
<accession>A0A1I8NJZ9</accession>
<dbReference type="InterPro" id="IPR031720">
    <property type="entry name" value="DUF4728"/>
</dbReference>
<dbReference type="AlphaFoldDB" id="A0A1I8NJZ9"/>
<feature type="transmembrane region" description="Helical" evidence="1">
    <location>
        <begin position="89"/>
        <end position="108"/>
    </location>
</feature>
<reference evidence="2" key="1">
    <citation type="submission" date="2020-05" db="UniProtKB">
        <authorList>
            <consortium name="EnsemblMetazoa"/>
        </authorList>
    </citation>
    <scope>IDENTIFICATION</scope>
    <source>
        <strain evidence="2">Aabys</strain>
    </source>
</reference>
<dbReference type="OrthoDB" id="8118226at2759"/>
<sequence length="188" mass="21683">MSENTSLDGLRQFGLLIGLIYVIHFVICANFTTIKLQYYLEDKEATAADGLRFDSDKEGISILINTLTFDICGFLTSSLLIWGILKQKHLYFIPWLIMAFFLILQTGIEHLASVYQFMCHIVEPFNYPQINVNVEAIKILIFSTTLVVQILFHITIQKLYKELVFEHQTRIFETSSATYIYYLGCEDG</sequence>
<dbReference type="VEuPathDB" id="VectorBase:MDOMA2_000244"/>
<dbReference type="Pfam" id="PF15860">
    <property type="entry name" value="DUF4728"/>
    <property type="match status" value="1"/>
</dbReference>
<dbReference type="VEuPathDB" id="VectorBase:MDOA016392"/>
<keyword evidence="1" id="KW-1133">Transmembrane helix</keyword>
<reference evidence="4" key="2">
    <citation type="submission" date="2025-04" db="UniProtKB">
        <authorList>
            <consortium name="RefSeq"/>
        </authorList>
    </citation>
    <scope>IDENTIFICATION</scope>
    <source>
        <strain evidence="4">Aabys</strain>
    </source>
</reference>
<dbReference type="GeneID" id="105262558"/>
<organism evidence="2">
    <name type="scientific">Musca domestica</name>
    <name type="common">House fly</name>
    <dbReference type="NCBI Taxonomy" id="7370"/>
    <lineage>
        <taxon>Eukaryota</taxon>
        <taxon>Metazoa</taxon>
        <taxon>Ecdysozoa</taxon>
        <taxon>Arthropoda</taxon>
        <taxon>Hexapoda</taxon>
        <taxon>Insecta</taxon>
        <taxon>Pterygota</taxon>
        <taxon>Neoptera</taxon>
        <taxon>Endopterygota</taxon>
        <taxon>Diptera</taxon>
        <taxon>Brachycera</taxon>
        <taxon>Muscomorpha</taxon>
        <taxon>Muscoidea</taxon>
        <taxon>Muscidae</taxon>
        <taxon>Musca</taxon>
    </lineage>
</organism>
<feature type="transmembrane region" description="Helical" evidence="1">
    <location>
        <begin position="12"/>
        <end position="40"/>
    </location>
</feature>
<dbReference type="RefSeq" id="XP_011296272.1">
    <property type="nucleotide sequence ID" value="XM_011297970.2"/>
</dbReference>
<dbReference type="KEGG" id="mde:105262558"/>
<dbReference type="EnsemblMetazoa" id="MDOA016392-RA">
    <property type="protein sequence ID" value="MDOA016392-PA"/>
    <property type="gene ID" value="MDOA016392"/>
</dbReference>
<name>A0A1I8NJZ9_MUSDO</name>
<proteinExistence type="predicted"/>